<comment type="function">
    <text evidence="11">Involved in protein export. Acts as a chaperone by maintaining the newly synthesized protein in an open conformation. Functions as a peptidyl-prolyl cis-trans isomerase.</text>
</comment>
<dbReference type="Gene3D" id="3.30.70.1050">
    <property type="entry name" value="Trigger factor ribosome-binding domain"/>
    <property type="match status" value="1"/>
</dbReference>
<evidence type="ECO:0000256" key="5">
    <source>
        <dbReference type="ARBA" id="ARBA00022618"/>
    </source>
</evidence>
<dbReference type="Pfam" id="PF00254">
    <property type="entry name" value="FKBP_C"/>
    <property type="match status" value="1"/>
</dbReference>
<dbReference type="Gene3D" id="3.10.50.40">
    <property type="match status" value="1"/>
</dbReference>
<evidence type="ECO:0000256" key="11">
    <source>
        <dbReference type="HAMAP-Rule" id="MF_00303"/>
    </source>
</evidence>
<evidence type="ECO:0000313" key="16">
    <source>
        <dbReference type="Proteomes" id="UP000037600"/>
    </source>
</evidence>
<proteinExistence type="inferred from homology"/>
<reference evidence="15 16" key="1">
    <citation type="submission" date="2015-04" db="EMBL/GenBank/DDBJ databases">
        <title>Draft Genome Sequence of the Novel Agar-Digesting Marine Bacterium Q1.</title>
        <authorList>
            <person name="Li Y."/>
            <person name="Li D."/>
            <person name="Chen G."/>
            <person name="Du Z."/>
        </authorList>
    </citation>
    <scope>NUCLEOTIDE SEQUENCE [LARGE SCALE GENOMIC DNA]</scope>
    <source>
        <strain evidence="15 16">Q1</strain>
    </source>
</reference>
<dbReference type="GO" id="GO:0043335">
    <property type="term" value="P:protein unfolding"/>
    <property type="evidence" value="ECO:0007669"/>
    <property type="project" value="TreeGrafter"/>
</dbReference>
<dbReference type="GO" id="GO:0005737">
    <property type="term" value="C:cytoplasm"/>
    <property type="evidence" value="ECO:0007669"/>
    <property type="project" value="UniProtKB-SubCell"/>
</dbReference>
<evidence type="ECO:0000256" key="10">
    <source>
        <dbReference type="ARBA" id="ARBA00029986"/>
    </source>
</evidence>
<gene>
    <name evidence="11" type="primary">tig</name>
    <name evidence="15" type="ORF">XM47_06955</name>
</gene>
<keyword evidence="9 11" id="KW-0131">Cell cycle</keyword>
<keyword evidence="6 11" id="KW-0697">Rotamase</keyword>
<dbReference type="OrthoDB" id="9767721at2"/>
<evidence type="ECO:0000256" key="6">
    <source>
        <dbReference type="ARBA" id="ARBA00023110"/>
    </source>
</evidence>
<accession>A0A0J8GSG9</accession>
<dbReference type="SUPFAM" id="SSF109998">
    <property type="entry name" value="Triger factor/SurA peptide-binding domain-like"/>
    <property type="match status" value="1"/>
</dbReference>
<dbReference type="GO" id="GO:0051301">
    <property type="term" value="P:cell division"/>
    <property type="evidence" value="ECO:0007669"/>
    <property type="project" value="UniProtKB-KW"/>
</dbReference>
<feature type="domain" description="PPIase FKBP-type" evidence="14">
    <location>
        <begin position="161"/>
        <end position="241"/>
    </location>
</feature>
<dbReference type="InterPro" id="IPR037041">
    <property type="entry name" value="Trigger_fac_C_sf"/>
</dbReference>
<dbReference type="SUPFAM" id="SSF54534">
    <property type="entry name" value="FKBP-like"/>
    <property type="match status" value="1"/>
</dbReference>
<evidence type="ECO:0000313" key="15">
    <source>
        <dbReference type="EMBL" id="KMT65745.1"/>
    </source>
</evidence>
<dbReference type="GO" id="GO:0044183">
    <property type="term" value="F:protein folding chaperone"/>
    <property type="evidence" value="ECO:0007669"/>
    <property type="project" value="TreeGrafter"/>
</dbReference>
<dbReference type="SUPFAM" id="SSF102735">
    <property type="entry name" value="Trigger factor ribosome-binding domain"/>
    <property type="match status" value="1"/>
</dbReference>
<evidence type="ECO:0000256" key="12">
    <source>
        <dbReference type="PROSITE-ProRule" id="PRU00277"/>
    </source>
</evidence>
<evidence type="ECO:0000256" key="13">
    <source>
        <dbReference type="RuleBase" id="RU003914"/>
    </source>
</evidence>
<dbReference type="PANTHER" id="PTHR30560">
    <property type="entry name" value="TRIGGER FACTOR CHAPERONE AND PEPTIDYL-PROLYL CIS/TRANS ISOMERASE"/>
    <property type="match status" value="1"/>
</dbReference>
<dbReference type="GO" id="GO:0015031">
    <property type="term" value="P:protein transport"/>
    <property type="evidence" value="ECO:0007669"/>
    <property type="project" value="UniProtKB-UniRule"/>
</dbReference>
<evidence type="ECO:0000256" key="2">
    <source>
        <dbReference type="ARBA" id="ARBA00005464"/>
    </source>
</evidence>
<comment type="subcellular location">
    <subcellularLocation>
        <location evidence="11">Cytoplasm</location>
    </subcellularLocation>
    <text evidence="11">About half TF is bound to the ribosome near the polypeptide exit tunnel while the other half is free in the cytoplasm.</text>
</comment>
<dbReference type="RefSeq" id="WP_048691092.1">
    <property type="nucleotide sequence ID" value="NZ_KQ130486.1"/>
</dbReference>
<dbReference type="AlphaFoldDB" id="A0A0J8GSG9"/>
<dbReference type="InterPro" id="IPR005215">
    <property type="entry name" value="Trig_fac"/>
</dbReference>
<dbReference type="HAMAP" id="MF_00303">
    <property type="entry name" value="Trigger_factor_Tig"/>
    <property type="match status" value="1"/>
</dbReference>
<keyword evidence="11" id="KW-0963">Cytoplasm</keyword>
<protein>
    <recommendedName>
        <fullName evidence="4 11">Trigger factor</fullName>
        <shortName evidence="11">TF</shortName>
        <ecNumber evidence="3 11">5.2.1.8</ecNumber>
    </recommendedName>
    <alternativeName>
        <fullName evidence="10 11">PPIase</fullName>
    </alternativeName>
</protein>
<dbReference type="Gene3D" id="1.10.3120.10">
    <property type="entry name" value="Trigger factor, C-terminal domain"/>
    <property type="match status" value="1"/>
</dbReference>
<dbReference type="Proteomes" id="UP000037600">
    <property type="component" value="Unassembled WGS sequence"/>
</dbReference>
<keyword evidence="7 11" id="KW-0143">Chaperone</keyword>
<evidence type="ECO:0000256" key="9">
    <source>
        <dbReference type="ARBA" id="ARBA00023306"/>
    </source>
</evidence>
<organism evidence="15 16">
    <name type="scientific">Catenovulum maritimum</name>
    <dbReference type="NCBI Taxonomy" id="1513271"/>
    <lineage>
        <taxon>Bacteria</taxon>
        <taxon>Pseudomonadati</taxon>
        <taxon>Pseudomonadota</taxon>
        <taxon>Gammaproteobacteria</taxon>
        <taxon>Alteromonadales</taxon>
        <taxon>Alteromonadaceae</taxon>
        <taxon>Catenovulum</taxon>
    </lineage>
</organism>
<dbReference type="PATRIC" id="fig|1513271.3.peg.1428"/>
<evidence type="ECO:0000256" key="7">
    <source>
        <dbReference type="ARBA" id="ARBA00023186"/>
    </source>
</evidence>
<dbReference type="PROSITE" id="PS50059">
    <property type="entry name" value="FKBP_PPIASE"/>
    <property type="match status" value="1"/>
</dbReference>
<comment type="domain">
    <text evidence="11">Consists of 3 domains; the N-terminus binds the ribosome, the middle domain has PPIase activity, while the C-terminus has intrinsic chaperone activity on its own.</text>
</comment>
<dbReference type="InterPro" id="IPR001179">
    <property type="entry name" value="PPIase_FKBP_dom"/>
</dbReference>
<dbReference type="EMBL" id="LAZL01000009">
    <property type="protein sequence ID" value="KMT65745.1"/>
    <property type="molecule type" value="Genomic_DNA"/>
</dbReference>
<dbReference type="NCBIfam" id="TIGR00115">
    <property type="entry name" value="tig"/>
    <property type="match status" value="1"/>
</dbReference>
<dbReference type="InterPro" id="IPR046357">
    <property type="entry name" value="PPIase_dom_sf"/>
</dbReference>
<dbReference type="GO" id="GO:0043022">
    <property type="term" value="F:ribosome binding"/>
    <property type="evidence" value="ECO:0007669"/>
    <property type="project" value="TreeGrafter"/>
</dbReference>
<name>A0A0J8GSG9_9ALTE</name>
<keyword evidence="16" id="KW-1185">Reference proteome</keyword>
<evidence type="ECO:0000256" key="4">
    <source>
        <dbReference type="ARBA" id="ARBA00016902"/>
    </source>
</evidence>
<dbReference type="EC" id="5.2.1.8" evidence="3 11"/>
<dbReference type="Pfam" id="PF05698">
    <property type="entry name" value="Trigger_C"/>
    <property type="match status" value="1"/>
</dbReference>
<dbReference type="InterPro" id="IPR008881">
    <property type="entry name" value="Trigger_fac_ribosome-bd_bac"/>
</dbReference>
<keyword evidence="5 11" id="KW-0132">Cell division</keyword>
<dbReference type="InterPro" id="IPR036611">
    <property type="entry name" value="Trigger_fac_ribosome-bd_sf"/>
</dbReference>
<comment type="catalytic activity">
    <reaction evidence="1 11 12">
        <text>[protein]-peptidylproline (omega=180) = [protein]-peptidylproline (omega=0)</text>
        <dbReference type="Rhea" id="RHEA:16237"/>
        <dbReference type="Rhea" id="RHEA-COMP:10747"/>
        <dbReference type="Rhea" id="RHEA-COMP:10748"/>
        <dbReference type="ChEBI" id="CHEBI:83833"/>
        <dbReference type="ChEBI" id="CHEBI:83834"/>
        <dbReference type="EC" id="5.2.1.8"/>
    </reaction>
</comment>
<evidence type="ECO:0000256" key="1">
    <source>
        <dbReference type="ARBA" id="ARBA00000971"/>
    </source>
</evidence>
<dbReference type="Pfam" id="PF05697">
    <property type="entry name" value="Trigger_N"/>
    <property type="match status" value="1"/>
</dbReference>
<dbReference type="GO" id="GO:0003755">
    <property type="term" value="F:peptidyl-prolyl cis-trans isomerase activity"/>
    <property type="evidence" value="ECO:0007669"/>
    <property type="project" value="UniProtKB-UniRule"/>
</dbReference>
<comment type="similarity">
    <text evidence="2 11 13">Belongs to the FKBP-type PPIase family. Tig subfamily.</text>
</comment>
<keyword evidence="8 11" id="KW-0413">Isomerase</keyword>
<dbReference type="PIRSF" id="PIRSF003095">
    <property type="entry name" value="Trigger_factor"/>
    <property type="match status" value="1"/>
</dbReference>
<dbReference type="GO" id="GO:0051083">
    <property type="term" value="P:'de novo' cotranslational protein folding"/>
    <property type="evidence" value="ECO:0007669"/>
    <property type="project" value="TreeGrafter"/>
</dbReference>
<comment type="caution">
    <text evidence="15">The sequence shown here is derived from an EMBL/GenBank/DDBJ whole genome shotgun (WGS) entry which is preliminary data.</text>
</comment>
<dbReference type="InterPro" id="IPR027304">
    <property type="entry name" value="Trigger_fact/SurA_dom_sf"/>
</dbReference>
<dbReference type="PANTHER" id="PTHR30560:SF3">
    <property type="entry name" value="TRIGGER FACTOR-LIKE PROTEIN TIG, CHLOROPLASTIC"/>
    <property type="match status" value="1"/>
</dbReference>
<evidence type="ECO:0000256" key="3">
    <source>
        <dbReference type="ARBA" id="ARBA00013194"/>
    </source>
</evidence>
<dbReference type="InterPro" id="IPR008880">
    <property type="entry name" value="Trigger_fac_C"/>
</dbReference>
<sequence>MQVSVETTQGLERRVTITVPADKVESEVKNRLQRLAKTQRIDGFRPGKVPVSVIKKRYGAAVRGEVAQEVMQQNFYQAVVQEKLNPAGTPQIEDQKDTDSGDFQFTAVFEVYPEVKIEGLESIKIEKPTAEVTDADLDNMIETLRKQHGKFEAVERAAEDKDQVVMDFEGSIDGEVFEGGKAEDFKLVLGSGNMIPGFEDGIIGLSAGDEKEINVTFPEEYHAENLKGKAAVFKINVKSVEAQVLPEIDADFVKLFGIADGGIEELKAEVRQNMQRELKQALTQKVKENVISGLIDTIGLEVPKALVEQEISALKQQALQRFGNGNQNLPELPNELFQDQAARRVKTGLLLSEIVRSSEIKVDEDKVKETIENLASAYESPEEVVEYYNSNKEMLTNIQNVVMEEQAVDFVLEQAQVETVAKSFDEIMNKHA</sequence>
<dbReference type="STRING" id="1513271.XM47_06955"/>
<evidence type="ECO:0000259" key="14">
    <source>
        <dbReference type="PROSITE" id="PS50059"/>
    </source>
</evidence>
<dbReference type="FunFam" id="3.10.50.40:FF:000001">
    <property type="entry name" value="Trigger factor"/>
    <property type="match status" value="1"/>
</dbReference>
<evidence type="ECO:0000256" key="8">
    <source>
        <dbReference type="ARBA" id="ARBA00023235"/>
    </source>
</evidence>